<evidence type="ECO:0000256" key="1">
    <source>
        <dbReference type="SAM" id="MobiDB-lite"/>
    </source>
</evidence>
<feature type="compositionally biased region" description="Low complexity" evidence="1">
    <location>
        <begin position="141"/>
        <end position="187"/>
    </location>
</feature>
<organism evidence="2 3">
    <name type="scientific">Gymnopilus dilepis</name>
    <dbReference type="NCBI Taxonomy" id="231916"/>
    <lineage>
        <taxon>Eukaryota</taxon>
        <taxon>Fungi</taxon>
        <taxon>Dikarya</taxon>
        <taxon>Basidiomycota</taxon>
        <taxon>Agaricomycotina</taxon>
        <taxon>Agaricomycetes</taxon>
        <taxon>Agaricomycetidae</taxon>
        <taxon>Agaricales</taxon>
        <taxon>Agaricineae</taxon>
        <taxon>Hymenogastraceae</taxon>
        <taxon>Gymnopilus</taxon>
    </lineage>
</organism>
<dbReference type="AlphaFoldDB" id="A0A409YCU8"/>
<feature type="region of interest" description="Disordered" evidence="1">
    <location>
        <begin position="266"/>
        <end position="288"/>
    </location>
</feature>
<feature type="compositionally biased region" description="Polar residues" evidence="1">
    <location>
        <begin position="266"/>
        <end position="279"/>
    </location>
</feature>
<proteinExistence type="predicted"/>
<reference evidence="2 3" key="1">
    <citation type="journal article" date="2018" name="Evol. Lett.">
        <title>Horizontal gene cluster transfer increased hallucinogenic mushroom diversity.</title>
        <authorList>
            <person name="Reynolds H.T."/>
            <person name="Vijayakumar V."/>
            <person name="Gluck-Thaler E."/>
            <person name="Korotkin H.B."/>
            <person name="Matheny P.B."/>
            <person name="Slot J.C."/>
        </authorList>
    </citation>
    <scope>NUCLEOTIDE SEQUENCE [LARGE SCALE GENOMIC DNA]</scope>
    <source>
        <strain evidence="2 3">SRW20</strain>
    </source>
</reference>
<feature type="compositionally biased region" description="Basic and acidic residues" evidence="1">
    <location>
        <begin position="121"/>
        <end position="140"/>
    </location>
</feature>
<dbReference type="Proteomes" id="UP000284706">
    <property type="component" value="Unassembled WGS sequence"/>
</dbReference>
<dbReference type="OrthoDB" id="3362250at2759"/>
<accession>A0A409YCU8</accession>
<dbReference type="InParanoid" id="A0A409YCU8"/>
<evidence type="ECO:0000313" key="3">
    <source>
        <dbReference type="Proteomes" id="UP000284706"/>
    </source>
</evidence>
<name>A0A409YCU8_9AGAR</name>
<evidence type="ECO:0000313" key="2">
    <source>
        <dbReference type="EMBL" id="PPR00820.1"/>
    </source>
</evidence>
<protein>
    <submittedName>
        <fullName evidence="2">Uncharacterized protein</fullName>
    </submittedName>
</protein>
<dbReference type="EMBL" id="NHYE01000984">
    <property type="protein sequence ID" value="PPR00820.1"/>
    <property type="molecule type" value="Genomic_DNA"/>
</dbReference>
<dbReference type="STRING" id="231916.A0A409YCU8"/>
<comment type="caution">
    <text evidence="2">The sequence shown here is derived from an EMBL/GenBank/DDBJ whole genome shotgun (WGS) entry which is preliminary data.</text>
</comment>
<feature type="region of interest" description="Disordered" evidence="1">
    <location>
        <begin position="109"/>
        <end position="216"/>
    </location>
</feature>
<gene>
    <name evidence="2" type="ORF">CVT26_012461</name>
</gene>
<keyword evidence="3" id="KW-1185">Reference proteome</keyword>
<sequence length="373" mass="40198">MQSTSLSTDAGPSNSGTLKYIVQTTDVLQDMRVNVSEEGSSTVIWYKHNPTSTILWTIHRPSSRGWYIRIRSPAFPPGVFIPLIPVPSTSPLHTDAALSFNTRTNVAPVLPTSESQFTLQDTDKDKDDATESDIGTERMSESSSSASTPSSTSGSVSSVASSSSSVHSYPPTPIATSPTSSRSPASYFDGVTPTKASFSKTHKRPMRPTSSLRPSSQITQFLLSPTSIPPSTHQPDPANMGFFARALSVLKSSRPSHSNSFTLSRVLTSSNGHSPSGTATPPPPYASNLSVATSTVNLTSQRAPELHTPLLVFHDQTPVYTVRSLTGLIELDKAEMTNLGVDPAFWITVALTYLEFLEEREVRSLTCFSYVHG</sequence>